<sequence length="455" mass="51907">MVVHSIKPALSFILVIFCVNLHGLASPMHENTAVGVCGQGLDAETFAGWSDGIAGVWDNLLQKARGAQEEVKDGDSGHTAGASGASPTKEIEIVQALSDPLPPHEQGLRLEHHEAAPTMKPPVPVPDAMRSTNRNSRSYSQKLYDFRKSLSNPLRNGKLFIVGSNPGDLMNIPTFKNEFKIASVDGKSKLLLETFDSLIEKRVLRSTKELLEWSQLVREIMQLEDRFRIQDMKLEGIVLVELSKLLIKASKDKKNSPRRQSLQEFTSLYRELYMRLENNRPLWIEDTGYLQVPLAMELLNVDEDIFEYPEKVKAMEEVLSNDAFIGPAFNKVKEYAQSSTHENDLLREILWIFEVMMDETLSLQSYQVRMIPKKKVNVATLEQRTAACRALWYIHRSIKTGKGIIFTTWASQHFVSRLVEQYFGLETLGMDFLYPHYRRLLHSYMTPRKPPQLLD</sequence>
<accession>A0A9Q3FNL2</accession>
<evidence type="ECO:0000256" key="2">
    <source>
        <dbReference type="SAM" id="SignalP"/>
    </source>
</evidence>
<keyword evidence="4" id="KW-1185">Reference proteome</keyword>
<dbReference type="Proteomes" id="UP000765509">
    <property type="component" value="Unassembled WGS sequence"/>
</dbReference>
<dbReference type="EMBL" id="AVOT02047106">
    <property type="protein sequence ID" value="MBW0542384.1"/>
    <property type="molecule type" value="Genomic_DNA"/>
</dbReference>
<proteinExistence type="predicted"/>
<evidence type="ECO:0000256" key="1">
    <source>
        <dbReference type="SAM" id="MobiDB-lite"/>
    </source>
</evidence>
<feature type="region of interest" description="Disordered" evidence="1">
    <location>
        <begin position="114"/>
        <end position="135"/>
    </location>
</feature>
<evidence type="ECO:0000313" key="3">
    <source>
        <dbReference type="EMBL" id="MBW0542384.1"/>
    </source>
</evidence>
<keyword evidence="2" id="KW-0732">Signal</keyword>
<protein>
    <submittedName>
        <fullName evidence="3">Uncharacterized protein</fullName>
    </submittedName>
</protein>
<organism evidence="3 4">
    <name type="scientific">Austropuccinia psidii MF-1</name>
    <dbReference type="NCBI Taxonomy" id="1389203"/>
    <lineage>
        <taxon>Eukaryota</taxon>
        <taxon>Fungi</taxon>
        <taxon>Dikarya</taxon>
        <taxon>Basidiomycota</taxon>
        <taxon>Pucciniomycotina</taxon>
        <taxon>Pucciniomycetes</taxon>
        <taxon>Pucciniales</taxon>
        <taxon>Sphaerophragmiaceae</taxon>
        <taxon>Austropuccinia</taxon>
    </lineage>
</organism>
<feature type="region of interest" description="Disordered" evidence="1">
    <location>
        <begin position="67"/>
        <end position="86"/>
    </location>
</feature>
<feature type="signal peptide" evidence="2">
    <location>
        <begin position="1"/>
        <end position="25"/>
    </location>
</feature>
<comment type="caution">
    <text evidence="3">The sequence shown here is derived from an EMBL/GenBank/DDBJ whole genome shotgun (WGS) entry which is preliminary data.</text>
</comment>
<feature type="chain" id="PRO_5040501265" evidence="2">
    <location>
        <begin position="26"/>
        <end position="455"/>
    </location>
</feature>
<dbReference type="AlphaFoldDB" id="A0A9Q3FNL2"/>
<feature type="compositionally biased region" description="Basic and acidic residues" evidence="1">
    <location>
        <begin position="67"/>
        <end position="76"/>
    </location>
</feature>
<evidence type="ECO:0000313" key="4">
    <source>
        <dbReference type="Proteomes" id="UP000765509"/>
    </source>
</evidence>
<reference evidence="3" key="1">
    <citation type="submission" date="2021-03" db="EMBL/GenBank/DDBJ databases">
        <title>Draft genome sequence of rust myrtle Austropuccinia psidii MF-1, a brazilian biotype.</title>
        <authorList>
            <person name="Quecine M.C."/>
            <person name="Pachon D.M.R."/>
            <person name="Bonatelli M.L."/>
            <person name="Correr F.H."/>
            <person name="Franceschini L.M."/>
            <person name="Leite T.F."/>
            <person name="Margarido G.R.A."/>
            <person name="Almeida C.A."/>
            <person name="Ferrarezi J.A."/>
            <person name="Labate C.A."/>
        </authorList>
    </citation>
    <scope>NUCLEOTIDE SEQUENCE</scope>
    <source>
        <strain evidence="3">MF-1</strain>
    </source>
</reference>
<gene>
    <name evidence="3" type="ORF">O181_082099</name>
</gene>
<name>A0A9Q3FNL2_9BASI</name>